<gene>
    <name evidence="2" type="ORF">G2W53_013873</name>
</gene>
<comment type="caution">
    <text evidence="2">The sequence shown here is derived from an EMBL/GenBank/DDBJ whole genome shotgun (WGS) entry which is preliminary data.</text>
</comment>
<evidence type="ECO:0000256" key="1">
    <source>
        <dbReference type="SAM" id="Phobius"/>
    </source>
</evidence>
<keyword evidence="1" id="KW-0812">Transmembrane</keyword>
<feature type="transmembrane region" description="Helical" evidence="1">
    <location>
        <begin position="91"/>
        <end position="110"/>
    </location>
</feature>
<proteinExistence type="predicted"/>
<dbReference type="Proteomes" id="UP000634136">
    <property type="component" value="Unassembled WGS sequence"/>
</dbReference>
<name>A0A834TZQ1_9FABA</name>
<dbReference type="AlphaFoldDB" id="A0A834TZQ1"/>
<evidence type="ECO:0000313" key="2">
    <source>
        <dbReference type="EMBL" id="KAF7831540.1"/>
    </source>
</evidence>
<keyword evidence="1" id="KW-0472">Membrane</keyword>
<keyword evidence="1" id="KW-1133">Transmembrane helix</keyword>
<evidence type="ECO:0000313" key="3">
    <source>
        <dbReference type="Proteomes" id="UP000634136"/>
    </source>
</evidence>
<keyword evidence="3" id="KW-1185">Reference proteome</keyword>
<reference evidence="2" key="1">
    <citation type="submission" date="2020-09" db="EMBL/GenBank/DDBJ databases">
        <title>Genome-Enabled Discovery of Anthraquinone Biosynthesis in Senna tora.</title>
        <authorList>
            <person name="Kang S.-H."/>
            <person name="Pandey R.P."/>
            <person name="Lee C.-M."/>
            <person name="Sim J.-S."/>
            <person name="Jeong J.-T."/>
            <person name="Choi B.-S."/>
            <person name="Jung M."/>
            <person name="Ginzburg D."/>
            <person name="Zhao K."/>
            <person name="Won S.Y."/>
            <person name="Oh T.-J."/>
            <person name="Yu Y."/>
            <person name="Kim N.-H."/>
            <person name="Lee O.R."/>
            <person name="Lee T.-H."/>
            <person name="Bashyal P."/>
            <person name="Kim T.-S."/>
            <person name="Lee W.-H."/>
            <person name="Kawkins C."/>
            <person name="Kim C.-K."/>
            <person name="Kim J.S."/>
            <person name="Ahn B.O."/>
            <person name="Rhee S.Y."/>
            <person name="Sohng J.K."/>
        </authorList>
    </citation>
    <scope>NUCLEOTIDE SEQUENCE</scope>
    <source>
        <tissue evidence="2">Leaf</tissue>
    </source>
</reference>
<accession>A0A834TZQ1</accession>
<protein>
    <submittedName>
        <fullName evidence="2">Uncharacterized protein</fullName>
    </submittedName>
</protein>
<dbReference type="EMBL" id="JAAIUW010000005">
    <property type="protein sequence ID" value="KAF7831540.1"/>
    <property type="molecule type" value="Genomic_DNA"/>
</dbReference>
<sequence>MASHELLHFTKSRVQLPELSVTIAVAVIHYYTSDSITALWMPTAKRQDGIDSTCKQYNSFAALWYPDFTEYNPSRVKGQILLSAFPASIGVARIILLILLSTPILILSTFHERPSLLIRSLTFKFLLPSAVGKYHGF</sequence>
<organism evidence="2 3">
    <name type="scientific">Senna tora</name>
    <dbReference type="NCBI Taxonomy" id="362788"/>
    <lineage>
        <taxon>Eukaryota</taxon>
        <taxon>Viridiplantae</taxon>
        <taxon>Streptophyta</taxon>
        <taxon>Embryophyta</taxon>
        <taxon>Tracheophyta</taxon>
        <taxon>Spermatophyta</taxon>
        <taxon>Magnoliopsida</taxon>
        <taxon>eudicotyledons</taxon>
        <taxon>Gunneridae</taxon>
        <taxon>Pentapetalae</taxon>
        <taxon>rosids</taxon>
        <taxon>fabids</taxon>
        <taxon>Fabales</taxon>
        <taxon>Fabaceae</taxon>
        <taxon>Caesalpinioideae</taxon>
        <taxon>Cassia clade</taxon>
        <taxon>Senna</taxon>
    </lineage>
</organism>